<organism evidence="1 2">
    <name type="scientific">Caerostris extrusa</name>
    <name type="common">Bark spider</name>
    <name type="synonym">Caerostris bankana</name>
    <dbReference type="NCBI Taxonomy" id="172846"/>
    <lineage>
        <taxon>Eukaryota</taxon>
        <taxon>Metazoa</taxon>
        <taxon>Ecdysozoa</taxon>
        <taxon>Arthropoda</taxon>
        <taxon>Chelicerata</taxon>
        <taxon>Arachnida</taxon>
        <taxon>Araneae</taxon>
        <taxon>Araneomorphae</taxon>
        <taxon>Entelegynae</taxon>
        <taxon>Araneoidea</taxon>
        <taxon>Araneidae</taxon>
        <taxon>Caerostris</taxon>
    </lineage>
</organism>
<proteinExistence type="predicted"/>
<name>A0AAV4SMP4_CAEEX</name>
<keyword evidence="2" id="KW-1185">Reference proteome</keyword>
<comment type="caution">
    <text evidence="1">The sequence shown here is derived from an EMBL/GenBank/DDBJ whole genome shotgun (WGS) entry which is preliminary data.</text>
</comment>
<protein>
    <submittedName>
        <fullName evidence="1">Uncharacterized protein</fullName>
    </submittedName>
</protein>
<dbReference type="EMBL" id="BPLR01009692">
    <property type="protein sequence ID" value="GIY33807.1"/>
    <property type="molecule type" value="Genomic_DNA"/>
</dbReference>
<reference evidence="1 2" key="1">
    <citation type="submission" date="2021-06" db="EMBL/GenBank/DDBJ databases">
        <title>Caerostris extrusa draft genome.</title>
        <authorList>
            <person name="Kono N."/>
            <person name="Arakawa K."/>
        </authorList>
    </citation>
    <scope>NUCLEOTIDE SEQUENCE [LARGE SCALE GENOMIC DNA]</scope>
</reference>
<evidence type="ECO:0000313" key="1">
    <source>
        <dbReference type="EMBL" id="GIY33807.1"/>
    </source>
</evidence>
<sequence>MHLLSSFTTLVLPQHESPQHQSCQSKPRIRLPLSTGQMINCTEAAEAPPRFSAQTNKRARVLFARRDAGQGSWLLPSQRRCAWCTGSAHSPGCPAECTFRIG</sequence>
<gene>
    <name evidence="1" type="ORF">CEXT_57911</name>
</gene>
<dbReference type="AlphaFoldDB" id="A0AAV4SMP4"/>
<evidence type="ECO:0000313" key="2">
    <source>
        <dbReference type="Proteomes" id="UP001054945"/>
    </source>
</evidence>
<accession>A0AAV4SMP4</accession>
<dbReference type="Proteomes" id="UP001054945">
    <property type="component" value="Unassembled WGS sequence"/>
</dbReference>